<keyword evidence="3" id="KW-1185">Reference proteome</keyword>
<feature type="region of interest" description="Disordered" evidence="1">
    <location>
        <begin position="1"/>
        <end position="58"/>
    </location>
</feature>
<evidence type="ECO:0000313" key="3">
    <source>
        <dbReference type="Proteomes" id="UP001367676"/>
    </source>
</evidence>
<dbReference type="AlphaFoldDB" id="A0AAN9Y0G2"/>
<protein>
    <submittedName>
        <fullName evidence="2">Uncharacterized protein</fullName>
    </submittedName>
</protein>
<reference evidence="2 3" key="1">
    <citation type="submission" date="2024-03" db="EMBL/GenBank/DDBJ databases">
        <title>Adaptation during the transition from Ophiocordyceps entomopathogen to insect associate is accompanied by gene loss and intensified selection.</title>
        <authorList>
            <person name="Ward C.M."/>
            <person name="Onetto C.A."/>
            <person name="Borneman A.R."/>
        </authorList>
    </citation>
    <scope>NUCLEOTIDE SEQUENCE [LARGE SCALE GENOMIC DNA]</scope>
    <source>
        <strain evidence="2">AWRI1</strain>
        <tissue evidence="2">Single Adult Female</tissue>
    </source>
</reference>
<gene>
    <name evidence="2" type="ORF">V9T40_000510</name>
</gene>
<sequence length="113" mass="13043">MKTQVGMLSRGHGQRIPYVASPEETEYAQDIDWERNENGSRSNRDNTPDNRSTTTQTTYSCQETNAFEQFVHSDLLYKVQPNMALAIRYDLQTQVNISQQLQQQPQAKPIIHD</sequence>
<dbReference type="Proteomes" id="UP001367676">
    <property type="component" value="Unassembled WGS sequence"/>
</dbReference>
<evidence type="ECO:0000313" key="2">
    <source>
        <dbReference type="EMBL" id="KAK7579881.1"/>
    </source>
</evidence>
<organism evidence="2 3">
    <name type="scientific">Parthenolecanium corni</name>
    <dbReference type="NCBI Taxonomy" id="536013"/>
    <lineage>
        <taxon>Eukaryota</taxon>
        <taxon>Metazoa</taxon>
        <taxon>Ecdysozoa</taxon>
        <taxon>Arthropoda</taxon>
        <taxon>Hexapoda</taxon>
        <taxon>Insecta</taxon>
        <taxon>Pterygota</taxon>
        <taxon>Neoptera</taxon>
        <taxon>Paraneoptera</taxon>
        <taxon>Hemiptera</taxon>
        <taxon>Sternorrhyncha</taxon>
        <taxon>Coccoidea</taxon>
        <taxon>Coccidae</taxon>
        <taxon>Parthenolecanium</taxon>
    </lineage>
</organism>
<evidence type="ECO:0000256" key="1">
    <source>
        <dbReference type="SAM" id="MobiDB-lite"/>
    </source>
</evidence>
<proteinExistence type="predicted"/>
<accession>A0AAN9Y0G2</accession>
<dbReference type="EMBL" id="JBBCAQ010000034">
    <property type="protein sequence ID" value="KAK7579881.1"/>
    <property type="molecule type" value="Genomic_DNA"/>
</dbReference>
<comment type="caution">
    <text evidence="2">The sequence shown here is derived from an EMBL/GenBank/DDBJ whole genome shotgun (WGS) entry which is preliminary data.</text>
</comment>
<feature type="compositionally biased region" description="Basic and acidic residues" evidence="1">
    <location>
        <begin position="32"/>
        <end position="48"/>
    </location>
</feature>
<name>A0AAN9Y0G2_9HEMI</name>